<dbReference type="PANTHER" id="PTHR21225">
    <property type="entry name" value="PHOSPHO-2-DEHYDRO-3-DEOXYHEPTONATE ALDOLASE DAHP SYNTHETASE"/>
    <property type="match status" value="1"/>
</dbReference>
<comment type="catalytic activity">
    <reaction evidence="7 8">
        <text>D-erythrose 4-phosphate + phosphoenolpyruvate + H2O = 7-phospho-2-dehydro-3-deoxy-D-arabino-heptonate + phosphate</text>
        <dbReference type="Rhea" id="RHEA:14717"/>
        <dbReference type="ChEBI" id="CHEBI:15377"/>
        <dbReference type="ChEBI" id="CHEBI:16897"/>
        <dbReference type="ChEBI" id="CHEBI:43474"/>
        <dbReference type="ChEBI" id="CHEBI:58394"/>
        <dbReference type="ChEBI" id="CHEBI:58702"/>
        <dbReference type="EC" id="2.5.1.54"/>
    </reaction>
</comment>
<keyword evidence="4 8" id="KW-0028">Amino-acid biosynthesis</keyword>
<comment type="caution">
    <text evidence="10">The sequence shown here is derived from an EMBL/GenBank/DDBJ whole genome shotgun (WGS) entry which is preliminary data.</text>
</comment>
<dbReference type="SUPFAM" id="SSF51569">
    <property type="entry name" value="Aldolase"/>
    <property type="match status" value="1"/>
</dbReference>
<comment type="pathway">
    <text evidence="2 8">Metabolic intermediate biosynthesis; chorismate biosynthesis; chorismate from D-erythrose 4-phosphate and phosphoenolpyruvate: step 1/7.</text>
</comment>
<evidence type="ECO:0000256" key="4">
    <source>
        <dbReference type="ARBA" id="ARBA00022605"/>
    </source>
</evidence>
<sequence>MAERPVLSFAVRSPRRRAGSTPVVGCGRFAERLPAVSPAPSAPPVDQLNDQRVLRVRPLASPALLKDRLPLTDQARDVVLRGRRDVVDVLTGRDERLLAVVGPCSVHDPAAALDYATRLAALAEEVRDQVLVVMRVYFEKPRTTLGWKGLINDPGLDGSYQVNEGLTLARQLLLDVLALGLPVGCEFLDPITPQYIADTVSWGSIGARTAQSQVHRQLSSGLSMPIGIKNSTEGDVQSAVDAVRSAAAEHVFTGINEDGQAAILSTTGNEDCHVVLRGSAQGPNYDAASVRATLERLAAAGLPERVVVDASHGNSGKDHRRQPVVVADLARRLAGGERGVRGVMLESFLEEGNQPLADPASLVYGRSVTDACLGWPDTADVLRTLAATLRAADPTRSGAGTG</sequence>
<protein>
    <recommendedName>
        <fullName evidence="8">Phospho-2-dehydro-3-deoxyheptonate aldolase</fullName>
        <ecNumber evidence="8">2.5.1.54</ecNumber>
    </recommendedName>
</protein>
<name>A0ABT1JNX9_ACTCY</name>
<dbReference type="InterPro" id="IPR013785">
    <property type="entry name" value="Aldolase_TIM"/>
</dbReference>
<evidence type="ECO:0000256" key="7">
    <source>
        <dbReference type="ARBA" id="ARBA00047508"/>
    </source>
</evidence>
<dbReference type="InterPro" id="IPR006218">
    <property type="entry name" value="DAHP1/KDSA"/>
</dbReference>
<evidence type="ECO:0000256" key="2">
    <source>
        <dbReference type="ARBA" id="ARBA00004688"/>
    </source>
</evidence>
<comment type="similarity">
    <text evidence="3 8">Belongs to the class-I DAHP synthase family.</text>
</comment>
<dbReference type="PIRSF" id="PIRSF001361">
    <property type="entry name" value="DAHP_synthase"/>
    <property type="match status" value="1"/>
</dbReference>
<dbReference type="InterPro" id="IPR006219">
    <property type="entry name" value="DAHP_synth_1"/>
</dbReference>
<comment type="function">
    <text evidence="1 8">Stereospecific condensation of phosphoenolpyruvate (PEP) and D-erythrose-4-phosphate (E4P) giving rise to 3-deoxy-D-arabino-heptulosonate-7-phosphate (DAHP).</text>
</comment>
<proteinExistence type="inferred from homology"/>
<dbReference type="Pfam" id="PF00793">
    <property type="entry name" value="DAHP_synth_1"/>
    <property type="match status" value="1"/>
</dbReference>
<evidence type="ECO:0000313" key="11">
    <source>
        <dbReference type="Proteomes" id="UP000791080"/>
    </source>
</evidence>
<evidence type="ECO:0000259" key="9">
    <source>
        <dbReference type="Pfam" id="PF00793"/>
    </source>
</evidence>
<dbReference type="NCBIfam" id="NF009395">
    <property type="entry name" value="PRK12755.1"/>
    <property type="match status" value="1"/>
</dbReference>
<dbReference type="EMBL" id="AUBJ02000001">
    <property type="protein sequence ID" value="MCP2334221.1"/>
    <property type="molecule type" value="Genomic_DNA"/>
</dbReference>
<dbReference type="PANTHER" id="PTHR21225:SF12">
    <property type="entry name" value="PHOSPHO-2-DEHYDRO-3-DEOXYHEPTONATE ALDOLASE, TYROSINE-INHIBITED"/>
    <property type="match status" value="1"/>
</dbReference>
<dbReference type="Proteomes" id="UP000791080">
    <property type="component" value="Unassembled WGS sequence"/>
</dbReference>
<dbReference type="NCBIfam" id="TIGR00034">
    <property type="entry name" value="aroFGH"/>
    <property type="match status" value="1"/>
</dbReference>
<dbReference type="EC" id="2.5.1.54" evidence="8"/>
<gene>
    <name evidence="10" type="ORF">G443_004491</name>
</gene>
<dbReference type="Gene3D" id="3.20.20.70">
    <property type="entry name" value="Aldolase class I"/>
    <property type="match status" value="1"/>
</dbReference>
<organism evidence="10 11">
    <name type="scientific">Actinoalloteichus caeruleus DSM 43889</name>
    <dbReference type="NCBI Taxonomy" id="1120930"/>
    <lineage>
        <taxon>Bacteria</taxon>
        <taxon>Bacillati</taxon>
        <taxon>Actinomycetota</taxon>
        <taxon>Actinomycetes</taxon>
        <taxon>Pseudonocardiales</taxon>
        <taxon>Pseudonocardiaceae</taxon>
        <taxon>Actinoalloteichus</taxon>
        <taxon>Actinoalloteichus cyanogriseus</taxon>
    </lineage>
</organism>
<evidence type="ECO:0000256" key="6">
    <source>
        <dbReference type="ARBA" id="ARBA00023141"/>
    </source>
</evidence>
<evidence type="ECO:0000256" key="3">
    <source>
        <dbReference type="ARBA" id="ARBA00007985"/>
    </source>
</evidence>
<evidence type="ECO:0000313" key="10">
    <source>
        <dbReference type="EMBL" id="MCP2334221.1"/>
    </source>
</evidence>
<keyword evidence="5 8" id="KW-0808">Transferase</keyword>
<evidence type="ECO:0000256" key="1">
    <source>
        <dbReference type="ARBA" id="ARBA00003726"/>
    </source>
</evidence>
<keyword evidence="11" id="KW-1185">Reference proteome</keyword>
<feature type="domain" description="DAHP synthetase I/KDSA" evidence="9">
    <location>
        <begin position="88"/>
        <end position="381"/>
    </location>
</feature>
<evidence type="ECO:0000256" key="8">
    <source>
        <dbReference type="PIRNR" id="PIRNR001361"/>
    </source>
</evidence>
<evidence type="ECO:0000256" key="5">
    <source>
        <dbReference type="ARBA" id="ARBA00022679"/>
    </source>
</evidence>
<reference evidence="10 11" key="1">
    <citation type="submission" date="2022-06" db="EMBL/GenBank/DDBJ databases">
        <title>Genomic Encyclopedia of Type Strains, Phase I: the one thousand microbial genomes (KMG-I) project.</title>
        <authorList>
            <person name="Kyrpides N."/>
        </authorList>
    </citation>
    <scope>NUCLEOTIDE SEQUENCE [LARGE SCALE GENOMIC DNA]</scope>
    <source>
        <strain evidence="10 11">DSM 43889</strain>
    </source>
</reference>
<keyword evidence="6 8" id="KW-0057">Aromatic amino acid biosynthesis</keyword>
<accession>A0ABT1JNX9</accession>